<dbReference type="Pfam" id="PF05685">
    <property type="entry name" value="Uma2"/>
    <property type="match status" value="1"/>
</dbReference>
<reference evidence="2" key="1">
    <citation type="submission" date="2019-03" db="EMBL/GenBank/DDBJ databases">
        <title>Lake Tanganyika Metagenome-Assembled Genomes (MAGs).</title>
        <authorList>
            <person name="Tran P."/>
        </authorList>
    </citation>
    <scope>NUCLEOTIDE SEQUENCE</scope>
    <source>
        <strain evidence="2">K_DeepCast_65m_m2_066</strain>
    </source>
</reference>
<sequence>MAETSLHFHEHQQGNMALALPPLPIHPRIVLAPVRWETYQALLQDVTDHSHVRMTYDQGTLELMAPSYAHEETNRILAMIVEAIALGQGRDLQPAGSTTFTSAQLARGFEPDSCYYFTHAATVRGQAIIDLALDPPPELVIEVDMTRASLNKLPLYAAVGVGEVWRYDGTHVLIYTLAGTRYTAVPASTVLAPITSQQLTTWLRQQRELPYPAWVQMMQAQIRSR</sequence>
<keyword evidence="2" id="KW-0255">Endonuclease</keyword>
<dbReference type="EMBL" id="VGLS01001041">
    <property type="protein sequence ID" value="MBM3226765.1"/>
    <property type="molecule type" value="Genomic_DNA"/>
</dbReference>
<proteinExistence type="predicted"/>
<dbReference type="InterPro" id="IPR008538">
    <property type="entry name" value="Uma2"/>
</dbReference>
<dbReference type="InterPro" id="IPR012296">
    <property type="entry name" value="Nuclease_put_TT1808"/>
</dbReference>
<protein>
    <submittedName>
        <fullName evidence="2">Uma2 family endonuclease</fullName>
    </submittedName>
</protein>
<dbReference type="GO" id="GO:0004519">
    <property type="term" value="F:endonuclease activity"/>
    <property type="evidence" value="ECO:0007669"/>
    <property type="project" value="UniProtKB-KW"/>
</dbReference>
<evidence type="ECO:0000313" key="3">
    <source>
        <dbReference type="Proteomes" id="UP000712673"/>
    </source>
</evidence>
<comment type="caution">
    <text evidence="2">The sequence shown here is derived from an EMBL/GenBank/DDBJ whole genome shotgun (WGS) entry which is preliminary data.</text>
</comment>
<dbReference type="Gene3D" id="3.90.1570.10">
    <property type="entry name" value="tt1808, chain A"/>
    <property type="match status" value="1"/>
</dbReference>
<organism evidence="2 3">
    <name type="scientific">Tectimicrobiota bacterium</name>
    <dbReference type="NCBI Taxonomy" id="2528274"/>
    <lineage>
        <taxon>Bacteria</taxon>
        <taxon>Pseudomonadati</taxon>
        <taxon>Nitrospinota/Tectimicrobiota group</taxon>
        <taxon>Candidatus Tectimicrobiota</taxon>
    </lineage>
</organism>
<dbReference type="AlphaFoldDB" id="A0A937W7T4"/>
<dbReference type="PANTHER" id="PTHR47152:SF2">
    <property type="entry name" value="SLR2084 PROTEIN"/>
    <property type="match status" value="1"/>
</dbReference>
<dbReference type="CDD" id="cd06260">
    <property type="entry name" value="DUF820-like"/>
    <property type="match status" value="1"/>
</dbReference>
<gene>
    <name evidence="2" type="ORF">FJZ47_23625</name>
</gene>
<name>A0A937W7T4_UNCTE</name>
<dbReference type="SUPFAM" id="SSF52980">
    <property type="entry name" value="Restriction endonuclease-like"/>
    <property type="match status" value="1"/>
</dbReference>
<dbReference type="Proteomes" id="UP000712673">
    <property type="component" value="Unassembled WGS sequence"/>
</dbReference>
<feature type="domain" description="Putative restriction endonuclease" evidence="1">
    <location>
        <begin position="36"/>
        <end position="189"/>
    </location>
</feature>
<dbReference type="PANTHER" id="PTHR47152">
    <property type="entry name" value="SLR2084 PROTEIN-RELATED"/>
    <property type="match status" value="1"/>
</dbReference>
<evidence type="ECO:0000313" key="2">
    <source>
        <dbReference type="EMBL" id="MBM3226765.1"/>
    </source>
</evidence>
<dbReference type="InterPro" id="IPR011335">
    <property type="entry name" value="Restrct_endonuc-II-like"/>
</dbReference>
<keyword evidence="2" id="KW-0378">Hydrolase</keyword>
<accession>A0A937W7T4</accession>
<keyword evidence="2" id="KW-0540">Nuclease</keyword>
<evidence type="ECO:0000259" key="1">
    <source>
        <dbReference type="Pfam" id="PF05685"/>
    </source>
</evidence>